<organism evidence="1 2">
    <name type="scientific">Gigaspora margarita</name>
    <dbReference type="NCBI Taxonomy" id="4874"/>
    <lineage>
        <taxon>Eukaryota</taxon>
        <taxon>Fungi</taxon>
        <taxon>Fungi incertae sedis</taxon>
        <taxon>Mucoromycota</taxon>
        <taxon>Glomeromycotina</taxon>
        <taxon>Glomeromycetes</taxon>
        <taxon>Diversisporales</taxon>
        <taxon>Gigasporaceae</taxon>
        <taxon>Gigaspora</taxon>
    </lineage>
</organism>
<reference evidence="1 2" key="1">
    <citation type="submission" date="2021-06" db="EMBL/GenBank/DDBJ databases">
        <authorList>
            <person name="Kallberg Y."/>
            <person name="Tangrot J."/>
            <person name="Rosling A."/>
        </authorList>
    </citation>
    <scope>NUCLEOTIDE SEQUENCE [LARGE SCALE GENOMIC DNA]</scope>
    <source>
        <strain evidence="1 2">120-4 pot B 10/14</strain>
    </source>
</reference>
<proteinExistence type="predicted"/>
<evidence type="ECO:0000313" key="2">
    <source>
        <dbReference type="Proteomes" id="UP000789901"/>
    </source>
</evidence>
<gene>
    <name evidence="1" type="ORF">GMARGA_LOCUS14647</name>
</gene>
<evidence type="ECO:0000313" key="1">
    <source>
        <dbReference type="EMBL" id="CAG8733741.1"/>
    </source>
</evidence>
<dbReference type="EMBL" id="CAJVQB010009798">
    <property type="protein sequence ID" value="CAG8733741.1"/>
    <property type="molecule type" value="Genomic_DNA"/>
</dbReference>
<accession>A0ABN7V5I3</accession>
<comment type="caution">
    <text evidence="1">The sequence shown here is derived from an EMBL/GenBank/DDBJ whole genome shotgun (WGS) entry which is preliminary data.</text>
</comment>
<sequence>MVSAYESFKPVLLKVLQISNEEFVELVKTSEKELFDFDSYNYLARIYASKVIATK</sequence>
<keyword evidence="2" id="KW-1185">Reference proteome</keyword>
<dbReference type="Proteomes" id="UP000789901">
    <property type="component" value="Unassembled WGS sequence"/>
</dbReference>
<protein>
    <submittedName>
        <fullName evidence="1">26974_t:CDS:1</fullName>
    </submittedName>
</protein>
<name>A0ABN7V5I3_GIGMA</name>